<organism evidence="4">
    <name type="scientific">Streptosporangium sp. FXJ7.131</name>
    <dbReference type="NCBI Taxonomy" id="683272"/>
    <lineage>
        <taxon>Bacteria</taxon>
        <taxon>Bacillati</taxon>
        <taxon>Actinomycetota</taxon>
        <taxon>Actinomycetes</taxon>
        <taxon>Streptosporangiales</taxon>
        <taxon>Streptosporangiaceae</taxon>
        <taxon>Streptosporangium</taxon>
    </lineage>
</organism>
<evidence type="ECO:0000256" key="1">
    <source>
        <dbReference type="ARBA" id="ARBA00007118"/>
    </source>
</evidence>
<dbReference type="InterPro" id="IPR029479">
    <property type="entry name" value="Nitroreductase"/>
</dbReference>
<dbReference type="EMBL" id="KT713752">
    <property type="protein sequence ID" value="AMK51262.1"/>
    <property type="molecule type" value="Genomic_DNA"/>
</dbReference>
<dbReference type="GO" id="GO:0016491">
    <property type="term" value="F:oxidoreductase activity"/>
    <property type="evidence" value="ECO:0007669"/>
    <property type="project" value="UniProtKB-KW"/>
</dbReference>
<evidence type="ECO:0000256" key="2">
    <source>
        <dbReference type="ARBA" id="ARBA00023002"/>
    </source>
</evidence>
<evidence type="ECO:0000259" key="3">
    <source>
        <dbReference type="Pfam" id="PF00881"/>
    </source>
</evidence>
<dbReference type="SUPFAM" id="SSF55469">
    <property type="entry name" value="FMN-dependent nitroreductase-like"/>
    <property type="match status" value="1"/>
</dbReference>
<feature type="domain" description="Nitroreductase" evidence="3">
    <location>
        <begin position="7"/>
        <end position="172"/>
    </location>
</feature>
<name>A0A140DN18_9ACTN</name>
<dbReference type="Gene3D" id="3.40.109.10">
    <property type="entry name" value="NADH Oxidase"/>
    <property type="match status" value="1"/>
</dbReference>
<proteinExistence type="inferred from homology"/>
<protein>
    <submittedName>
        <fullName evidence="4">Hex5</fullName>
    </submittedName>
</protein>
<evidence type="ECO:0000313" key="4">
    <source>
        <dbReference type="EMBL" id="AMK51262.1"/>
    </source>
</evidence>
<reference evidence="4" key="1">
    <citation type="submission" date="2015-09" db="EMBL/GenBank/DDBJ databases">
        <authorList>
            <person name="Jackson K.R."/>
            <person name="Lunt B.L."/>
            <person name="Fisher J.N.B."/>
            <person name="Gardner A.V."/>
            <person name="Bailey M.E."/>
            <person name="Deus L.M."/>
            <person name="Earl A.S."/>
            <person name="Gibby P.D."/>
            <person name="Hartmann K.A."/>
            <person name="Liu J.E."/>
            <person name="Manci A.M."/>
            <person name="Nielsen D.A."/>
            <person name="Solomon M.B."/>
            <person name="Breakwell D.P."/>
            <person name="Burnett S.H."/>
            <person name="Grose J.H."/>
        </authorList>
    </citation>
    <scope>NUCLEOTIDE SEQUENCE</scope>
    <source>
        <strain evidence="4">FXJ7.131</strain>
    </source>
</reference>
<dbReference type="InterPro" id="IPR000415">
    <property type="entry name" value="Nitroreductase-like"/>
</dbReference>
<dbReference type="AlphaFoldDB" id="A0A140DN18"/>
<keyword evidence="2" id="KW-0560">Oxidoreductase</keyword>
<sequence length="199" mass="22312">MDFADVLRRRQMVRSYTDEPVSDDALNRILQALRRAPSAGFSQGHRLVVVTDAKLRQQAADIAEGRYVELGFPPWISEAPVHIYVGTRENSYHERYGGAEEVRPGYTEIPWPVPFWWFDCGALFMLLQLAAINEQLATGYFSSVYTDELAALAQVAGLPDDVALAGVLTIGHPDNGRSLPIPANAVFRKPNDELIEWRR</sequence>
<accession>A0A140DN18</accession>
<dbReference type="PANTHER" id="PTHR43673:SF10">
    <property type="entry name" value="NADH DEHYDROGENASE_NAD(P)H NITROREDUCTASE XCC3605-RELATED"/>
    <property type="match status" value="1"/>
</dbReference>
<dbReference type="Pfam" id="PF00881">
    <property type="entry name" value="Nitroreductase"/>
    <property type="match status" value="1"/>
</dbReference>
<dbReference type="PANTHER" id="PTHR43673">
    <property type="entry name" value="NAD(P)H NITROREDUCTASE YDGI-RELATED"/>
    <property type="match status" value="1"/>
</dbReference>
<comment type="similarity">
    <text evidence="1">Belongs to the nitroreductase family.</text>
</comment>